<proteinExistence type="inferred from homology"/>
<keyword evidence="5" id="KW-0680">Restriction system</keyword>
<evidence type="ECO:0000256" key="8">
    <source>
        <dbReference type="RuleBase" id="RU362026"/>
    </source>
</evidence>
<sequence length="350" mass="38909">MTASRNELLIGDALDRLRELPDDSVDMVLTSPPYFRLRNYAARGQIGLEPHVDQWVDQLADISAEIRRVLVPTGTFWLNLGDTYSTHHSQGANRKSLLMAPERLALRLQQTGWIIRNKIVWAKTNPMPTSIKDRLSCSYEPIYVFAKQPTYFFDLDAIRQPHRSALSKPSAMKQRGDESWRGPNADSERGLDALKAQGLVGHPLGKNPGDVWQLSSSNYRGAHHATYPVTLARRAIQAGCPEARCAHCLLPWRRRVIRAIGGTAVRASLAPTCDCDAPREPGLVLDPFIGSGTTAVAAEELARDWLGVELNPDFAAMARQRISDAREGREVPNKPHQRDDTRAGPEERAA</sequence>
<reference evidence="12 13" key="1">
    <citation type="submission" date="2017-10" db="EMBL/GenBank/DDBJ databases">
        <title>The new phylogeny of genus Mycobacterium.</title>
        <authorList>
            <person name="Tortoli E."/>
            <person name="Trovato A."/>
            <person name="Cirillo D.M."/>
        </authorList>
    </citation>
    <scope>NUCLEOTIDE SEQUENCE [LARGE SCALE GENOMIC DNA]</scope>
    <source>
        <strain evidence="12 13">CCUG37673</strain>
    </source>
</reference>
<comment type="caution">
    <text evidence="12">The sequence shown here is derived from an EMBL/GenBank/DDBJ whole genome shotgun (WGS) entry which is preliminary data.</text>
</comment>
<gene>
    <name evidence="11" type="primary">yhdJ_2</name>
    <name evidence="12" type="ORF">CQY20_31465</name>
    <name evidence="11" type="ORF">MAGR_16180</name>
</gene>
<evidence type="ECO:0000256" key="9">
    <source>
        <dbReference type="SAM" id="MobiDB-lite"/>
    </source>
</evidence>
<feature type="compositionally biased region" description="Basic and acidic residues" evidence="9">
    <location>
        <begin position="174"/>
        <end position="185"/>
    </location>
</feature>
<dbReference type="OrthoDB" id="9773060at2"/>
<name>A0A2A7MP73_MYCAG</name>
<reference evidence="11 14" key="2">
    <citation type="journal article" date="2019" name="Emerg. Microbes Infect.">
        <title>Comprehensive subspecies identification of 175 nontuberculous mycobacteria species based on 7547 genomic profiles.</title>
        <authorList>
            <person name="Matsumoto Y."/>
            <person name="Kinjo T."/>
            <person name="Motooka D."/>
            <person name="Nabeya D."/>
            <person name="Jung N."/>
            <person name="Uechi K."/>
            <person name="Horii T."/>
            <person name="Iida T."/>
            <person name="Fujita J."/>
            <person name="Nakamura S."/>
        </authorList>
    </citation>
    <scope>NUCLEOTIDE SEQUENCE [LARGE SCALE GENOMIC DNA]</scope>
    <source>
        <strain evidence="11 14">JCM 6377</strain>
    </source>
</reference>
<dbReference type="SUPFAM" id="SSF53335">
    <property type="entry name" value="S-adenosyl-L-methionine-dependent methyltransferases"/>
    <property type="match status" value="1"/>
</dbReference>
<dbReference type="Gene3D" id="3.40.50.150">
    <property type="entry name" value="Vaccinia Virus protein VP39"/>
    <property type="match status" value="1"/>
</dbReference>
<keyword evidence="4" id="KW-0949">S-adenosyl-L-methionine</keyword>
<evidence type="ECO:0000256" key="1">
    <source>
        <dbReference type="ARBA" id="ARBA00010203"/>
    </source>
</evidence>
<feature type="region of interest" description="Disordered" evidence="9">
    <location>
        <begin position="164"/>
        <end position="185"/>
    </location>
</feature>
<evidence type="ECO:0000256" key="5">
    <source>
        <dbReference type="ARBA" id="ARBA00022747"/>
    </source>
</evidence>
<evidence type="ECO:0000313" key="13">
    <source>
        <dbReference type="Proteomes" id="UP000220914"/>
    </source>
</evidence>
<dbReference type="AlphaFoldDB" id="A0A2A7MP73"/>
<evidence type="ECO:0000256" key="7">
    <source>
        <dbReference type="ARBA" id="ARBA00049120"/>
    </source>
</evidence>
<dbReference type="InterPro" id="IPR029063">
    <property type="entry name" value="SAM-dependent_MTases_sf"/>
</dbReference>
<accession>A0A2A7MP73</accession>
<keyword evidence="13" id="KW-1185">Reference proteome</keyword>
<protein>
    <recommendedName>
        <fullName evidence="8">Methyltransferase</fullName>
        <ecNumber evidence="8">2.1.1.-</ecNumber>
    </recommendedName>
</protein>
<dbReference type="EC" id="2.1.1.-" evidence="8"/>
<evidence type="ECO:0000256" key="6">
    <source>
        <dbReference type="ARBA" id="ARBA00023125"/>
    </source>
</evidence>
<keyword evidence="6" id="KW-0238">DNA-binding</keyword>
<dbReference type="GO" id="GO:0003677">
    <property type="term" value="F:DNA binding"/>
    <property type="evidence" value="ECO:0007669"/>
    <property type="project" value="UniProtKB-KW"/>
</dbReference>
<dbReference type="Proteomes" id="UP000465302">
    <property type="component" value="Unassembled WGS sequence"/>
</dbReference>
<evidence type="ECO:0000259" key="10">
    <source>
        <dbReference type="Pfam" id="PF01555"/>
    </source>
</evidence>
<dbReference type="GO" id="GO:0032259">
    <property type="term" value="P:methylation"/>
    <property type="evidence" value="ECO:0007669"/>
    <property type="project" value="UniProtKB-KW"/>
</dbReference>
<evidence type="ECO:0000256" key="4">
    <source>
        <dbReference type="ARBA" id="ARBA00022691"/>
    </source>
</evidence>
<evidence type="ECO:0000256" key="2">
    <source>
        <dbReference type="ARBA" id="ARBA00022603"/>
    </source>
</evidence>
<keyword evidence="2 12" id="KW-0489">Methyltransferase</keyword>
<evidence type="ECO:0000313" key="14">
    <source>
        <dbReference type="Proteomes" id="UP000465302"/>
    </source>
</evidence>
<dbReference type="GO" id="GO:0009307">
    <property type="term" value="P:DNA restriction-modification system"/>
    <property type="evidence" value="ECO:0007669"/>
    <property type="project" value="UniProtKB-KW"/>
</dbReference>
<dbReference type="EMBL" id="PDCP01000123">
    <property type="protein sequence ID" value="PEG33317.1"/>
    <property type="molecule type" value="Genomic_DNA"/>
</dbReference>
<dbReference type="InterPro" id="IPR002941">
    <property type="entry name" value="DNA_methylase_N4/N6"/>
</dbReference>
<dbReference type="RefSeq" id="WP_097944899.1">
    <property type="nucleotide sequence ID" value="NZ_BLKS01000001.1"/>
</dbReference>
<dbReference type="PRINTS" id="PR00508">
    <property type="entry name" value="S21N4MTFRASE"/>
</dbReference>
<dbReference type="Pfam" id="PF01555">
    <property type="entry name" value="N6_N4_Mtase"/>
    <property type="match status" value="1"/>
</dbReference>
<reference evidence="11" key="3">
    <citation type="submission" date="2020-02" db="EMBL/GenBank/DDBJ databases">
        <authorList>
            <person name="Matsumoto Y."/>
            <person name="Motooka D."/>
            <person name="Nakamura S."/>
        </authorList>
    </citation>
    <scope>NUCLEOTIDE SEQUENCE</scope>
    <source>
        <strain evidence="11">JCM 6377</strain>
    </source>
</reference>
<evidence type="ECO:0000256" key="3">
    <source>
        <dbReference type="ARBA" id="ARBA00022679"/>
    </source>
</evidence>
<dbReference type="EMBL" id="BLKS01000001">
    <property type="protein sequence ID" value="GFG50177.1"/>
    <property type="molecule type" value="Genomic_DNA"/>
</dbReference>
<feature type="region of interest" description="Disordered" evidence="9">
    <location>
        <begin position="322"/>
        <end position="350"/>
    </location>
</feature>
<keyword evidence="3 12" id="KW-0808">Transferase</keyword>
<comment type="catalytic activity">
    <reaction evidence="7">
        <text>a 2'-deoxycytidine in DNA + S-adenosyl-L-methionine = an N(4)-methyl-2'-deoxycytidine in DNA + S-adenosyl-L-homocysteine + H(+)</text>
        <dbReference type="Rhea" id="RHEA:16857"/>
        <dbReference type="Rhea" id="RHEA-COMP:11369"/>
        <dbReference type="Rhea" id="RHEA-COMP:13674"/>
        <dbReference type="ChEBI" id="CHEBI:15378"/>
        <dbReference type="ChEBI" id="CHEBI:57856"/>
        <dbReference type="ChEBI" id="CHEBI:59789"/>
        <dbReference type="ChEBI" id="CHEBI:85452"/>
        <dbReference type="ChEBI" id="CHEBI:137933"/>
        <dbReference type="EC" id="2.1.1.113"/>
    </reaction>
</comment>
<organism evidence="12 13">
    <name type="scientific">Mycolicibacterium agri</name>
    <name type="common">Mycobacterium agri</name>
    <dbReference type="NCBI Taxonomy" id="36811"/>
    <lineage>
        <taxon>Bacteria</taxon>
        <taxon>Bacillati</taxon>
        <taxon>Actinomycetota</taxon>
        <taxon>Actinomycetes</taxon>
        <taxon>Mycobacteriales</taxon>
        <taxon>Mycobacteriaceae</taxon>
        <taxon>Mycolicibacterium</taxon>
    </lineage>
</organism>
<evidence type="ECO:0000313" key="12">
    <source>
        <dbReference type="EMBL" id="PEG33317.1"/>
    </source>
</evidence>
<comment type="similarity">
    <text evidence="1">Belongs to the N(4)/N(6)-methyltransferase family. N(4) subfamily.</text>
</comment>
<dbReference type="InterPro" id="IPR001091">
    <property type="entry name" value="RM_Methyltransferase"/>
</dbReference>
<dbReference type="GO" id="GO:0015667">
    <property type="term" value="F:site-specific DNA-methyltransferase (cytosine-N4-specific) activity"/>
    <property type="evidence" value="ECO:0007669"/>
    <property type="project" value="UniProtKB-EC"/>
</dbReference>
<dbReference type="Proteomes" id="UP000220914">
    <property type="component" value="Unassembled WGS sequence"/>
</dbReference>
<dbReference type="GO" id="GO:0008170">
    <property type="term" value="F:N-methyltransferase activity"/>
    <property type="evidence" value="ECO:0007669"/>
    <property type="project" value="InterPro"/>
</dbReference>
<dbReference type="InterPro" id="IPR017985">
    <property type="entry name" value="MeTrfase_CN4_CS"/>
</dbReference>
<feature type="domain" description="DNA methylase N-4/N-6" evidence="10">
    <location>
        <begin position="25"/>
        <end position="318"/>
    </location>
</feature>
<evidence type="ECO:0000313" key="11">
    <source>
        <dbReference type="EMBL" id="GFG50177.1"/>
    </source>
</evidence>
<dbReference type="PROSITE" id="PS00093">
    <property type="entry name" value="N4_MTASE"/>
    <property type="match status" value="1"/>
</dbReference>